<dbReference type="CDD" id="cd13831">
    <property type="entry name" value="HU"/>
    <property type="match status" value="1"/>
</dbReference>
<comment type="subunit">
    <text evidence="3">Homodimer.</text>
</comment>
<evidence type="ECO:0000256" key="6">
    <source>
        <dbReference type="ARBA" id="ARBA00022921"/>
    </source>
</evidence>
<organism evidence="12 13">
    <name type="scientific">Pseudobacteriovorax antillogorgiicola</name>
    <dbReference type="NCBI Taxonomy" id="1513793"/>
    <lineage>
        <taxon>Bacteria</taxon>
        <taxon>Pseudomonadati</taxon>
        <taxon>Bdellovibrionota</taxon>
        <taxon>Oligoflexia</taxon>
        <taxon>Oligoflexales</taxon>
        <taxon>Pseudobacteriovoracaceae</taxon>
        <taxon>Pseudobacteriovorax</taxon>
    </lineage>
</organism>
<reference evidence="13" key="1">
    <citation type="submission" date="2017-04" db="EMBL/GenBank/DDBJ databases">
        <authorList>
            <person name="Varghese N."/>
            <person name="Submissions S."/>
        </authorList>
    </citation>
    <scope>NUCLEOTIDE SEQUENCE [LARGE SCALE GENOMIC DNA]</scope>
    <source>
        <strain evidence="13">RKEM611</strain>
    </source>
</reference>
<evidence type="ECO:0000256" key="8">
    <source>
        <dbReference type="ARBA" id="ARBA00033120"/>
    </source>
</evidence>
<comment type="subcellular location">
    <subcellularLocation>
        <location evidence="1">Virion</location>
    </subcellularLocation>
</comment>
<evidence type="ECO:0000256" key="4">
    <source>
        <dbReference type="ARBA" id="ARBA00016145"/>
    </source>
</evidence>
<accession>A0A1Y6BKC5</accession>
<evidence type="ECO:0000256" key="7">
    <source>
        <dbReference type="ARBA" id="ARBA00023125"/>
    </source>
</evidence>
<keyword evidence="13" id="KW-1185">Reference proteome</keyword>
<protein>
    <recommendedName>
        <fullName evidence="4">Viral histone-like protein</fullName>
    </recommendedName>
    <alternativeName>
        <fullName evidence="9">DNA-binding protein pA104R</fullName>
    </alternativeName>
    <alternativeName>
        <fullName evidence="8">pA104R</fullName>
    </alternativeName>
</protein>
<dbReference type="RefSeq" id="WP_132316532.1">
    <property type="nucleotide sequence ID" value="NZ_FWZT01000004.1"/>
</dbReference>
<dbReference type="Gene3D" id="4.10.520.10">
    <property type="entry name" value="IHF-like DNA-binding proteins"/>
    <property type="match status" value="1"/>
</dbReference>
<keyword evidence="6" id="KW-0426">Late protein</keyword>
<gene>
    <name evidence="12" type="ORF">SAMN06296036_104268</name>
</gene>
<dbReference type="PANTHER" id="PTHR33175">
    <property type="entry name" value="DNA-BINDING PROTEIN HU"/>
    <property type="match status" value="1"/>
</dbReference>
<sequence>MTQAELFDAIAAETELSKADVKRVFDAYKDLGYKHFKKNKLESDFVLPGFGKFKVSERAARTGINPQTGDKVKIPKRKVPVFRAGTELKTHIQPKKKK</sequence>
<dbReference type="SUPFAM" id="SSF47729">
    <property type="entry name" value="IHF-like DNA-binding proteins"/>
    <property type="match status" value="1"/>
</dbReference>
<comment type="function">
    <text evidence="10">DNA-binding protein that plays a critical role in nucleoid compaction, genome replication and DNA replication and transcription. Binds to both ssDNA and dsDNA with a binding site covering about 15 nucleotides. Displays DNA-supercoiling activity only when associated with the viral DNA topoisomerase 2.</text>
</comment>
<evidence type="ECO:0000256" key="11">
    <source>
        <dbReference type="RuleBase" id="RU003939"/>
    </source>
</evidence>
<evidence type="ECO:0000313" key="12">
    <source>
        <dbReference type="EMBL" id="SMF08100.1"/>
    </source>
</evidence>
<dbReference type="InterPro" id="IPR020816">
    <property type="entry name" value="Histone-like_DNA-bd_CS"/>
</dbReference>
<keyword evidence="5" id="KW-0235">DNA replication</keyword>
<proteinExistence type="inferred from homology"/>
<evidence type="ECO:0000256" key="5">
    <source>
        <dbReference type="ARBA" id="ARBA00022705"/>
    </source>
</evidence>
<dbReference type="SMART" id="SM00411">
    <property type="entry name" value="BHL"/>
    <property type="match status" value="1"/>
</dbReference>
<dbReference type="AlphaFoldDB" id="A0A1Y6BKC5"/>
<evidence type="ECO:0000313" key="13">
    <source>
        <dbReference type="Proteomes" id="UP000192907"/>
    </source>
</evidence>
<dbReference type="PANTHER" id="PTHR33175:SF13">
    <property type="entry name" value="HISTONE-LIKE PROTEIN"/>
    <property type="match status" value="1"/>
</dbReference>
<name>A0A1Y6BKC5_9BACT</name>
<dbReference type="GO" id="GO:0005829">
    <property type="term" value="C:cytosol"/>
    <property type="evidence" value="ECO:0007669"/>
    <property type="project" value="TreeGrafter"/>
</dbReference>
<dbReference type="PROSITE" id="PS00045">
    <property type="entry name" value="HISTONE_LIKE"/>
    <property type="match status" value="1"/>
</dbReference>
<dbReference type="OrthoDB" id="9799835at2"/>
<dbReference type="PRINTS" id="PR01727">
    <property type="entry name" value="DNABINDINGHU"/>
</dbReference>
<dbReference type="InterPro" id="IPR000119">
    <property type="entry name" value="Hist_DNA-bd"/>
</dbReference>
<dbReference type="Pfam" id="PF00216">
    <property type="entry name" value="Bac_DNA_binding"/>
    <property type="match status" value="1"/>
</dbReference>
<evidence type="ECO:0000256" key="3">
    <source>
        <dbReference type="ARBA" id="ARBA00011738"/>
    </source>
</evidence>
<dbReference type="EMBL" id="FWZT01000004">
    <property type="protein sequence ID" value="SMF08100.1"/>
    <property type="molecule type" value="Genomic_DNA"/>
</dbReference>
<dbReference type="GO" id="GO:0003677">
    <property type="term" value="F:DNA binding"/>
    <property type="evidence" value="ECO:0007669"/>
    <property type="project" value="UniProtKB-KW"/>
</dbReference>
<comment type="similarity">
    <text evidence="2 11">Belongs to the bacterial histone-like protein family.</text>
</comment>
<evidence type="ECO:0000256" key="10">
    <source>
        <dbReference type="ARBA" id="ARBA00046140"/>
    </source>
</evidence>
<dbReference type="STRING" id="1513793.SAMN06296036_104268"/>
<keyword evidence="7 12" id="KW-0238">DNA-binding</keyword>
<evidence type="ECO:0000256" key="9">
    <source>
        <dbReference type="ARBA" id="ARBA00033227"/>
    </source>
</evidence>
<dbReference type="Proteomes" id="UP000192907">
    <property type="component" value="Unassembled WGS sequence"/>
</dbReference>
<evidence type="ECO:0000256" key="2">
    <source>
        <dbReference type="ARBA" id="ARBA00010529"/>
    </source>
</evidence>
<dbReference type="GO" id="GO:0006260">
    <property type="term" value="P:DNA replication"/>
    <property type="evidence" value="ECO:0007669"/>
    <property type="project" value="UniProtKB-KW"/>
</dbReference>
<dbReference type="InterPro" id="IPR010992">
    <property type="entry name" value="IHF-like_DNA-bd_dom_sf"/>
</dbReference>
<dbReference type="GO" id="GO:0030527">
    <property type="term" value="F:structural constituent of chromatin"/>
    <property type="evidence" value="ECO:0007669"/>
    <property type="project" value="InterPro"/>
</dbReference>
<evidence type="ECO:0000256" key="1">
    <source>
        <dbReference type="ARBA" id="ARBA00004328"/>
    </source>
</evidence>